<dbReference type="GeneID" id="63768826"/>
<reference evidence="3" key="1">
    <citation type="journal article" date="2017" name="Genome Biol.">
        <title>Comparative genomics reveals high biological diversity and specific adaptations in the industrially and medically important fungal genus Aspergillus.</title>
        <authorList>
            <person name="de Vries R.P."/>
            <person name="Riley R."/>
            <person name="Wiebenga A."/>
            <person name="Aguilar-Osorio G."/>
            <person name="Amillis S."/>
            <person name="Uchima C.A."/>
            <person name="Anderluh G."/>
            <person name="Asadollahi M."/>
            <person name="Askin M."/>
            <person name="Barry K."/>
            <person name="Battaglia E."/>
            <person name="Bayram O."/>
            <person name="Benocci T."/>
            <person name="Braus-Stromeyer S.A."/>
            <person name="Caldana C."/>
            <person name="Canovas D."/>
            <person name="Cerqueira G.C."/>
            <person name="Chen F."/>
            <person name="Chen W."/>
            <person name="Choi C."/>
            <person name="Clum A."/>
            <person name="Dos Santos R.A."/>
            <person name="Damasio A.R."/>
            <person name="Diallinas G."/>
            <person name="Emri T."/>
            <person name="Fekete E."/>
            <person name="Flipphi M."/>
            <person name="Freyberg S."/>
            <person name="Gallo A."/>
            <person name="Gournas C."/>
            <person name="Habgood R."/>
            <person name="Hainaut M."/>
            <person name="Harispe M.L."/>
            <person name="Henrissat B."/>
            <person name="Hilden K.S."/>
            <person name="Hope R."/>
            <person name="Hossain A."/>
            <person name="Karabika E."/>
            <person name="Karaffa L."/>
            <person name="Karanyi Z."/>
            <person name="Krasevec N."/>
            <person name="Kuo A."/>
            <person name="Kusch H."/>
            <person name="LaButti K."/>
            <person name="Lagendijk E.L."/>
            <person name="Lapidus A."/>
            <person name="Levasseur A."/>
            <person name="Lindquist E."/>
            <person name="Lipzen A."/>
            <person name="Logrieco A.F."/>
            <person name="MacCabe A."/>
            <person name="Maekelae M.R."/>
            <person name="Malavazi I."/>
            <person name="Melin P."/>
            <person name="Meyer V."/>
            <person name="Mielnichuk N."/>
            <person name="Miskei M."/>
            <person name="Molnar A.P."/>
            <person name="Mule G."/>
            <person name="Ngan C.Y."/>
            <person name="Orejas M."/>
            <person name="Orosz E."/>
            <person name="Ouedraogo J.P."/>
            <person name="Overkamp K.M."/>
            <person name="Park H.-S."/>
            <person name="Perrone G."/>
            <person name="Piumi F."/>
            <person name="Punt P.J."/>
            <person name="Ram A.F."/>
            <person name="Ramon A."/>
            <person name="Rauscher S."/>
            <person name="Record E."/>
            <person name="Riano-Pachon D.M."/>
            <person name="Robert V."/>
            <person name="Roehrig J."/>
            <person name="Ruller R."/>
            <person name="Salamov A."/>
            <person name="Salih N.S."/>
            <person name="Samson R.A."/>
            <person name="Sandor E."/>
            <person name="Sanguinetti M."/>
            <person name="Schuetze T."/>
            <person name="Sepcic K."/>
            <person name="Shelest E."/>
            <person name="Sherlock G."/>
            <person name="Sophianopoulou V."/>
            <person name="Squina F.M."/>
            <person name="Sun H."/>
            <person name="Susca A."/>
            <person name="Todd R.B."/>
            <person name="Tsang A."/>
            <person name="Unkles S.E."/>
            <person name="van de Wiele N."/>
            <person name="van Rossen-Uffink D."/>
            <person name="Oliveira J.V."/>
            <person name="Vesth T.C."/>
            <person name="Visser J."/>
            <person name="Yu J.-H."/>
            <person name="Zhou M."/>
            <person name="Andersen M.R."/>
            <person name="Archer D.B."/>
            <person name="Baker S.E."/>
            <person name="Benoit I."/>
            <person name="Brakhage A.A."/>
            <person name="Braus G.H."/>
            <person name="Fischer R."/>
            <person name="Frisvad J.C."/>
            <person name="Goldman G.H."/>
            <person name="Houbraken J."/>
            <person name="Oakley B."/>
            <person name="Pocsi I."/>
            <person name="Scazzocchio C."/>
            <person name="Seiboth B."/>
            <person name="vanKuyk P.A."/>
            <person name="Wortman J."/>
            <person name="Dyer P.S."/>
            <person name="Grigoriev I.V."/>
        </authorList>
    </citation>
    <scope>NUCLEOTIDE SEQUENCE [LARGE SCALE GENOMIC DNA]</scope>
    <source>
        <strain evidence="3">CBS 593.65</strain>
    </source>
</reference>
<proteinExistence type="predicted"/>
<keyword evidence="1" id="KW-0732">Signal</keyword>
<name>A0A1L9T678_9EURO</name>
<organism evidence="2 3">
    <name type="scientific">Aspergillus sydowii CBS 593.65</name>
    <dbReference type="NCBI Taxonomy" id="1036612"/>
    <lineage>
        <taxon>Eukaryota</taxon>
        <taxon>Fungi</taxon>
        <taxon>Dikarya</taxon>
        <taxon>Ascomycota</taxon>
        <taxon>Pezizomycotina</taxon>
        <taxon>Eurotiomycetes</taxon>
        <taxon>Eurotiomycetidae</taxon>
        <taxon>Eurotiales</taxon>
        <taxon>Aspergillaceae</taxon>
        <taxon>Aspergillus</taxon>
        <taxon>Aspergillus subgen. Nidulantes</taxon>
    </lineage>
</organism>
<dbReference type="AlphaFoldDB" id="A0A1L9T678"/>
<dbReference type="RefSeq" id="XP_040698714.1">
    <property type="nucleotide sequence ID" value="XM_040852753.1"/>
</dbReference>
<evidence type="ECO:0000256" key="1">
    <source>
        <dbReference type="SAM" id="SignalP"/>
    </source>
</evidence>
<evidence type="ECO:0008006" key="4">
    <source>
        <dbReference type="Google" id="ProtNLM"/>
    </source>
</evidence>
<dbReference type="PROSITE" id="PS51257">
    <property type="entry name" value="PROKAR_LIPOPROTEIN"/>
    <property type="match status" value="1"/>
</dbReference>
<accession>A0A1L9T678</accession>
<evidence type="ECO:0000313" key="2">
    <source>
        <dbReference type="EMBL" id="OJJ54908.1"/>
    </source>
</evidence>
<dbReference type="OrthoDB" id="4521709at2759"/>
<gene>
    <name evidence="2" type="ORF">ASPSYDRAFT_92944</name>
</gene>
<protein>
    <recommendedName>
        <fullName evidence="4">Ecp2 effector protein domain-containing protein</fullName>
    </recommendedName>
</protein>
<feature type="chain" id="PRO_5012724908" description="Ecp2 effector protein domain-containing protein" evidence="1">
    <location>
        <begin position="17"/>
        <end position="177"/>
    </location>
</feature>
<dbReference type="EMBL" id="KV878593">
    <property type="protein sequence ID" value="OJJ54908.1"/>
    <property type="molecule type" value="Genomic_DNA"/>
</dbReference>
<feature type="signal peptide" evidence="1">
    <location>
        <begin position="1"/>
        <end position="16"/>
    </location>
</feature>
<evidence type="ECO:0000313" key="3">
    <source>
        <dbReference type="Proteomes" id="UP000184356"/>
    </source>
</evidence>
<sequence>MKYFVLFSALVAAVSCQDHPENPWKTCPPSSKLKCYIHGTGADDNLGPPMSDVQVLRDYWAKMSIELAEGGGQDADTETQDPDTWGPDGDRLIANVYEDGCMAYNSDPEHNKDAVVKVCQPHATGNFNFPHFVRDVCVSIYIDEIIDGCLGQAEDDDRLNGQVWIEHWGTTLRVTNK</sequence>
<dbReference type="VEuPathDB" id="FungiDB:ASPSYDRAFT_92944"/>
<keyword evidence="3" id="KW-1185">Reference proteome</keyword>
<dbReference type="Proteomes" id="UP000184356">
    <property type="component" value="Unassembled WGS sequence"/>
</dbReference>